<dbReference type="OrthoDB" id="1721032at2759"/>
<comment type="caution">
    <text evidence="5">The sequence shown here is derived from an EMBL/GenBank/DDBJ whole genome shotgun (WGS) entry which is preliminary data.</text>
</comment>
<evidence type="ECO:0000313" key="6">
    <source>
        <dbReference type="Proteomes" id="UP000237000"/>
    </source>
</evidence>
<accession>A0A2P5EHV9</accession>
<evidence type="ECO:0000259" key="4">
    <source>
        <dbReference type="Pfam" id="PF01134"/>
    </source>
</evidence>
<evidence type="ECO:0000256" key="1">
    <source>
        <dbReference type="ARBA" id="ARBA00001974"/>
    </source>
</evidence>
<dbReference type="AlphaFoldDB" id="A0A2P5EHV9"/>
<feature type="domain" description="MnmG N-terminal" evidence="4">
    <location>
        <begin position="54"/>
        <end position="89"/>
    </location>
</feature>
<dbReference type="SUPFAM" id="SSF51905">
    <property type="entry name" value="FAD/NAD(P)-binding domain"/>
    <property type="match status" value="1"/>
</dbReference>
<organism evidence="5 6">
    <name type="scientific">Trema orientale</name>
    <name type="common">Charcoal tree</name>
    <name type="synonym">Celtis orientalis</name>
    <dbReference type="NCBI Taxonomy" id="63057"/>
    <lineage>
        <taxon>Eukaryota</taxon>
        <taxon>Viridiplantae</taxon>
        <taxon>Streptophyta</taxon>
        <taxon>Embryophyta</taxon>
        <taxon>Tracheophyta</taxon>
        <taxon>Spermatophyta</taxon>
        <taxon>Magnoliopsida</taxon>
        <taxon>eudicotyledons</taxon>
        <taxon>Gunneridae</taxon>
        <taxon>Pentapetalae</taxon>
        <taxon>rosids</taxon>
        <taxon>fabids</taxon>
        <taxon>Rosales</taxon>
        <taxon>Cannabaceae</taxon>
        <taxon>Trema</taxon>
    </lineage>
</organism>
<dbReference type="STRING" id="63057.A0A2P5EHV9"/>
<dbReference type="GO" id="GO:0030488">
    <property type="term" value="P:tRNA methylation"/>
    <property type="evidence" value="ECO:0007669"/>
    <property type="project" value="TreeGrafter"/>
</dbReference>
<proteinExistence type="predicted"/>
<comment type="cofactor">
    <cofactor evidence="1">
        <name>FAD</name>
        <dbReference type="ChEBI" id="CHEBI:57692"/>
    </cofactor>
</comment>
<dbReference type="InterPro" id="IPR040131">
    <property type="entry name" value="MnmG_N"/>
</dbReference>
<dbReference type="PANTHER" id="PTHR11806">
    <property type="entry name" value="GLUCOSE INHIBITED DIVISION PROTEIN A"/>
    <property type="match status" value="1"/>
</dbReference>
<dbReference type="EMBL" id="JXTC01000152">
    <property type="protein sequence ID" value="PON85128.1"/>
    <property type="molecule type" value="Genomic_DNA"/>
</dbReference>
<dbReference type="Gene3D" id="3.50.50.60">
    <property type="entry name" value="FAD/NAD(P)-binding domain"/>
    <property type="match status" value="1"/>
</dbReference>
<dbReference type="Pfam" id="PF01134">
    <property type="entry name" value="GIDA"/>
    <property type="match status" value="1"/>
</dbReference>
<dbReference type="GO" id="GO:0002098">
    <property type="term" value="P:tRNA wobble uridine modification"/>
    <property type="evidence" value="ECO:0007669"/>
    <property type="project" value="TreeGrafter"/>
</dbReference>
<dbReference type="InterPro" id="IPR036188">
    <property type="entry name" value="FAD/NAD-bd_sf"/>
</dbReference>
<name>A0A2P5EHV9_TREOI</name>
<protein>
    <submittedName>
        <fullName evidence="5">tRNA uridine 5-carboxymethylaminomethyl modification enzyme MnmG-related</fullName>
    </submittedName>
</protein>
<dbReference type="GO" id="GO:0050660">
    <property type="term" value="F:flavin adenine dinucleotide binding"/>
    <property type="evidence" value="ECO:0007669"/>
    <property type="project" value="InterPro"/>
</dbReference>
<sequence length="98" mass="10630">MSFEVFGWFSMVGGRSTDLSFTCSVLFLSPGFSTTTRESLKIISDGTLDEKYGVIVIGGGHVGCGVALPSARMGAKTLLLTLNIDQIAWQWQILNKRV</sequence>
<keyword evidence="3" id="KW-0274">FAD</keyword>
<evidence type="ECO:0000313" key="5">
    <source>
        <dbReference type="EMBL" id="PON85128.1"/>
    </source>
</evidence>
<dbReference type="Proteomes" id="UP000237000">
    <property type="component" value="Unassembled WGS sequence"/>
</dbReference>
<evidence type="ECO:0000256" key="3">
    <source>
        <dbReference type="ARBA" id="ARBA00022827"/>
    </source>
</evidence>
<dbReference type="PANTHER" id="PTHR11806:SF0">
    <property type="entry name" value="PROTEIN MTO1 HOMOLOG, MITOCHONDRIAL"/>
    <property type="match status" value="1"/>
</dbReference>
<evidence type="ECO:0000256" key="2">
    <source>
        <dbReference type="ARBA" id="ARBA00022630"/>
    </source>
</evidence>
<dbReference type="InParanoid" id="A0A2P5EHV9"/>
<gene>
    <name evidence="5" type="ORF">TorRG33x02_191020</name>
</gene>
<keyword evidence="2" id="KW-0285">Flavoprotein</keyword>
<keyword evidence="6" id="KW-1185">Reference proteome</keyword>
<dbReference type="InterPro" id="IPR002218">
    <property type="entry name" value="MnmG-rel"/>
</dbReference>
<reference evidence="6" key="1">
    <citation type="submission" date="2016-06" db="EMBL/GenBank/DDBJ databases">
        <title>Parallel loss of symbiosis genes in relatives of nitrogen-fixing non-legume Parasponia.</title>
        <authorList>
            <person name="Van Velzen R."/>
            <person name="Holmer R."/>
            <person name="Bu F."/>
            <person name="Rutten L."/>
            <person name="Van Zeijl A."/>
            <person name="Liu W."/>
            <person name="Santuari L."/>
            <person name="Cao Q."/>
            <person name="Sharma T."/>
            <person name="Shen D."/>
            <person name="Roswanjaya Y."/>
            <person name="Wardhani T."/>
            <person name="Kalhor M.S."/>
            <person name="Jansen J."/>
            <person name="Van den Hoogen J."/>
            <person name="Gungor B."/>
            <person name="Hartog M."/>
            <person name="Hontelez J."/>
            <person name="Verver J."/>
            <person name="Yang W.-C."/>
            <person name="Schijlen E."/>
            <person name="Repin R."/>
            <person name="Schilthuizen M."/>
            <person name="Schranz E."/>
            <person name="Heidstra R."/>
            <person name="Miyata K."/>
            <person name="Fedorova E."/>
            <person name="Kohlen W."/>
            <person name="Bisseling T."/>
            <person name="Smit S."/>
            <person name="Geurts R."/>
        </authorList>
    </citation>
    <scope>NUCLEOTIDE SEQUENCE [LARGE SCALE GENOMIC DNA]</scope>
    <source>
        <strain evidence="6">cv. RG33-2</strain>
    </source>
</reference>